<sequence>MAVASAGNFYQDFDITWGDSRAQILNGGQLLTLTLDKASGWHCHC</sequence>
<reference evidence="1" key="1">
    <citation type="submission" date="2023-07" db="EMBL/GenBank/DDBJ databases">
        <title>draft genome sequence of fig (Ficus carica).</title>
        <authorList>
            <person name="Takahashi T."/>
            <person name="Nishimura K."/>
        </authorList>
    </citation>
    <scope>NUCLEOTIDE SEQUENCE</scope>
</reference>
<name>A0AA88ALH4_FICCA</name>
<dbReference type="AlphaFoldDB" id="A0AA88ALH4"/>
<accession>A0AA88ALH4</accession>
<evidence type="ECO:0008006" key="3">
    <source>
        <dbReference type="Google" id="ProtNLM"/>
    </source>
</evidence>
<organism evidence="1 2">
    <name type="scientific">Ficus carica</name>
    <name type="common">Common fig</name>
    <dbReference type="NCBI Taxonomy" id="3494"/>
    <lineage>
        <taxon>Eukaryota</taxon>
        <taxon>Viridiplantae</taxon>
        <taxon>Streptophyta</taxon>
        <taxon>Embryophyta</taxon>
        <taxon>Tracheophyta</taxon>
        <taxon>Spermatophyta</taxon>
        <taxon>Magnoliopsida</taxon>
        <taxon>eudicotyledons</taxon>
        <taxon>Gunneridae</taxon>
        <taxon>Pentapetalae</taxon>
        <taxon>rosids</taxon>
        <taxon>fabids</taxon>
        <taxon>Rosales</taxon>
        <taxon>Moraceae</taxon>
        <taxon>Ficeae</taxon>
        <taxon>Ficus</taxon>
    </lineage>
</organism>
<proteinExistence type="predicted"/>
<protein>
    <recommendedName>
        <fullName evidence="3">GH16 domain-containing protein</fullName>
    </recommendedName>
</protein>
<comment type="caution">
    <text evidence="1">The sequence shown here is derived from an EMBL/GenBank/DDBJ whole genome shotgun (WGS) entry which is preliminary data.</text>
</comment>
<dbReference type="Gene3D" id="2.60.120.200">
    <property type="match status" value="1"/>
</dbReference>
<keyword evidence="2" id="KW-1185">Reference proteome</keyword>
<dbReference type="EMBL" id="BTGU01000054">
    <property type="protein sequence ID" value="GMN54904.1"/>
    <property type="molecule type" value="Genomic_DNA"/>
</dbReference>
<feature type="non-terminal residue" evidence="1">
    <location>
        <position position="45"/>
    </location>
</feature>
<gene>
    <name evidence="1" type="ORF">TIFTF001_024025</name>
</gene>
<evidence type="ECO:0000313" key="2">
    <source>
        <dbReference type="Proteomes" id="UP001187192"/>
    </source>
</evidence>
<evidence type="ECO:0000313" key="1">
    <source>
        <dbReference type="EMBL" id="GMN54904.1"/>
    </source>
</evidence>
<dbReference type="Proteomes" id="UP001187192">
    <property type="component" value="Unassembled WGS sequence"/>
</dbReference>